<reference evidence="6 7" key="1">
    <citation type="submission" date="2014-09" db="EMBL/GenBank/DDBJ databases">
        <title>Using Illumina technology Improving SMRT sequencing Genome Assembly by RASTools.</title>
        <authorList>
            <person name="Zhou Y."/>
            <person name="Ma T."/>
            <person name="Liu T."/>
        </authorList>
    </citation>
    <scope>NUCLEOTIDE SEQUENCE [LARGE SCALE GENOMIC DNA]</scope>
    <source>
        <strain evidence="6 7">ATCC 55669</strain>
    </source>
</reference>
<keyword evidence="3" id="KW-0804">Transcription</keyword>
<feature type="domain" description="HTH tetR-type" evidence="5">
    <location>
        <begin position="7"/>
        <end position="67"/>
    </location>
</feature>
<evidence type="ECO:0000256" key="2">
    <source>
        <dbReference type="ARBA" id="ARBA00023125"/>
    </source>
</evidence>
<dbReference type="InterPro" id="IPR009057">
    <property type="entry name" value="Homeodomain-like_sf"/>
</dbReference>
<dbReference type="SUPFAM" id="SSF46689">
    <property type="entry name" value="Homeodomain-like"/>
    <property type="match status" value="1"/>
</dbReference>
<dbReference type="InterPro" id="IPR054156">
    <property type="entry name" value="YxaF_TetR_C"/>
</dbReference>
<dbReference type="HOGENOM" id="CLU_069356_28_1_5"/>
<feature type="DNA-binding region" description="H-T-H motif" evidence="4">
    <location>
        <begin position="30"/>
        <end position="49"/>
    </location>
</feature>
<keyword evidence="7" id="KW-1185">Reference proteome</keyword>
<evidence type="ECO:0000256" key="4">
    <source>
        <dbReference type="PROSITE-ProRule" id="PRU00335"/>
    </source>
</evidence>
<dbReference type="AlphaFoldDB" id="A0A097ECF2"/>
<dbReference type="PANTHER" id="PTHR47506:SF1">
    <property type="entry name" value="HTH-TYPE TRANSCRIPTIONAL REGULATOR YJDC"/>
    <property type="match status" value="1"/>
</dbReference>
<keyword evidence="2 4" id="KW-0238">DNA-binding</keyword>
<dbReference type="Pfam" id="PF00440">
    <property type="entry name" value="TetR_N"/>
    <property type="match status" value="1"/>
</dbReference>
<organism evidence="6 7">
    <name type="scientific">Sphingomonas taxi</name>
    <dbReference type="NCBI Taxonomy" id="1549858"/>
    <lineage>
        <taxon>Bacteria</taxon>
        <taxon>Pseudomonadati</taxon>
        <taxon>Pseudomonadota</taxon>
        <taxon>Alphaproteobacteria</taxon>
        <taxon>Sphingomonadales</taxon>
        <taxon>Sphingomonadaceae</taxon>
        <taxon>Sphingomonas</taxon>
    </lineage>
</organism>
<protein>
    <submittedName>
        <fullName evidence="6">TetR family transcriptional regulator</fullName>
    </submittedName>
</protein>
<dbReference type="EMBL" id="CP009571">
    <property type="protein sequence ID" value="AIT05246.1"/>
    <property type="molecule type" value="Genomic_DNA"/>
</dbReference>
<evidence type="ECO:0000313" key="6">
    <source>
        <dbReference type="EMBL" id="AIT05246.1"/>
    </source>
</evidence>
<dbReference type="PANTHER" id="PTHR47506">
    <property type="entry name" value="TRANSCRIPTIONAL REGULATORY PROTEIN"/>
    <property type="match status" value="1"/>
</dbReference>
<proteinExistence type="predicted"/>
<gene>
    <name evidence="6" type="ORF">MC45_01050</name>
</gene>
<accession>A0A097ECF2</accession>
<keyword evidence="1" id="KW-0805">Transcription regulation</keyword>
<dbReference type="SUPFAM" id="SSF48498">
    <property type="entry name" value="Tetracyclin repressor-like, C-terminal domain"/>
    <property type="match status" value="1"/>
</dbReference>
<dbReference type="eggNOG" id="COG1309">
    <property type="taxonomic scope" value="Bacteria"/>
</dbReference>
<dbReference type="GO" id="GO:0003677">
    <property type="term" value="F:DNA binding"/>
    <property type="evidence" value="ECO:0007669"/>
    <property type="project" value="UniProtKB-UniRule"/>
</dbReference>
<dbReference type="InterPro" id="IPR036271">
    <property type="entry name" value="Tet_transcr_reg_TetR-rel_C_sf"/>
</dbReference>
<evidence type="ECO:0000256" key="1">
    <source>
        <dbReference type="ARBA" id="ARBA00023015"/>
    </source>
</evidence>
<dbReference type="PROSITE" id="PS50977">
    <property type="entry name" value="HTH_TETR_2"/>
    <property type="match status" value="1"/>
</dbReference>
<dbReference type="Proteomes" id="UP000033200">
    <property type="component" value="Chromosome"/>
</dbReference>
<sequence length="193" mass="20958">MRPKRVLTDRARALPALAEAFREHGYDGASLTVLSKATGLGKGSLYNFFPGGKEEMMAAVLDDIDQWFAEAIFRPLEESTDPAQAIAVMLDVVSTYFLSGRRVCVVGSLGLNSSGELFASRVRQYFARWIVALAGCLEKGGVAPVTATDLAEEAVSSIQGAIVLTRALNEEAAFRRIIARLRSLLIDAINHKR</sequence>
<dbReference type="KEGG" id="stax:MC45_01050"/>
<name>A0A097ECF2_9SPHN</name>
<dbReference type="RefSeq" id="WP_038658501.1">
    <property type="nucleotide sequence ID" value="NZ_CP009571.1"/>
</dbReference>
<evidence type="ECO:0000256" key="3">
    <source>
        <dbReference type="ARBA" id="ARBA00023163"/>
    </source>
</evidence>
<evidence type="ECO:0000313" key="7">
    <source>
        <dbReference type="Proteomes" id="UP000033200"/>
    </source>
</evidence>
<dbReference type="Gene3D" id="1.10.357.10">
    <property type="entry name" value="Tetracycline Repressor, domain 2"/>
    <property type="match status" value="1"/>
</dbReference>
<dbReference type="Pfam" id="PF21993">
    <property type="entry name" value="TetR_C_13_2"/>
    <property type="match status" value="1"/>
</dbReference>
<evidence type="ECO:0000259" key="5">
    <source>
        <dbReference type="PROSITE" id="PS50977"/>
    </source>
</evidence>
<dbReference type="InterPro" id="IPR001647">
    <property type="entry name" value="HTH_TetR"/>
</dbReference>